<dbReference type="Proteomes" id="UP000005938">
    <property type="component" value="Unassembled WGS sequence"/>
</dbReference>
<dbReference type="GO" id="GO:0016787">
    <property type="term" value="F:hydrolase activity"/>
    <property type="evidence" value="ECO:0007669"/>
    <property type="project" value="UniProtKB-KW"/>
</dbReference>
<evidence type="ECO:0000313" key="2">
    <source>
        <dbReference type="Proteomes" id="UP000005938"/>
    </source>
</evidence>
<keyword evidence="1" id="KW-0378">Hydrolase</keyword>
<comment type="caution">
    <text evidence="1">The sequence shown here is derived from an EMBL/GenBank/DDBJ whole genome shotgun (WGS) entry which is preliminary data.</text>
</comment>
<dbReference type="STRING" id="946077.W5A_09350"/>
<evidence type="ECO:0000313" key="1">
    <source>
        <dbReference type="EMBL" id="EID74024.1"/>
    </source>
</evidence>
<name>I0WCA8_9FLAO</name>
<dbReference type="eggNOG" id="ENOG5032S0H">
    <property type="taxonomic scope" value="Bacteria"/>
</dbReference>
<keyword evidence="2" id="KW-1185">Reference proteome</keyword>
<dbReference type="EMBL" id="AJJU01000013">
    <property type="protein sequence ID" value="EID74024.1"/>
    <property type="molecule type" value="Genomic_DNA"/>
</dbReference>
<proteinExistence type="predicted"/>
<reference evidence="1 2" key="1">
    <citation type="journal article" date="2012" name="J. Bacteriol.">
        <title>Genome Sequence of the Halotolerant Bacterium Imtechella halotolerans K1T.</title>
        <authorList>
            <person name="Kumar S."/>
            <person name="Vikram S."/>
            <person name="Subramanian S."/>
            <person name="Raghava G.P."/>
            <person name="Pinnaka A.K."/>
        </authorList>
    </citation>
    <scope>NUCLEOTIDE SEQUENCE [LARGE SCALE GENOMIC DNA]</scope>
    <source>
        <strain evidence="1 2">K1</strain>
    </source>
</reference>
<sequence length="133" mass="15539">MSKETEALVKERTKLRDSVKKLFFDKQDLMYFSLEHNDEALAYIDEFEFDNPQQYIADQLIATNTSKGDNPLVPYVGMEGTMKINKIKVLNHKWIICDFSDGSHWGELLLGYEINPDKSITFTLKDHLLYTRK</sequence>
<accession>I0WCA8</accession>
<protein>
    <submittedName>
        <fullName evidence="1">Putative hydrolase</fullName>
    </submittedName>
</protein>
<dbReference type="AlphaFoldDB" id="I0WCA8"/>
<organism evidence="1 2">
    <name type="scientific">Imtechella halotolerans K1</name>
    <dbReference type="NCBI Taxonomy" id="946077"/>
    <lineage>
        <taxon>Bacteria</taxon>
        <taxon>Pseudomonadati</taxon>
        <taxon>Bacteroidota</taxon>
        <taxon>Flavobacteriia</taxon>
        <taxon>Flavobacteriales</taxon>
        <taxon>Flavobacteriaceae</taxon>
        <taxon>Imtechella</taxon>
    </lineage>
</organism>
<gene>
    <name evidence="1" type="ORF">W5A_09350</name>
</gene>